<evidence type="ECO:0000313" key="3">
    <source>
        <dbReference type="Proteomes" id="UP000309133"/>
    </source>
</evidence>
<sequence>MAETEFDRERATNWVLVGTLTLAALACLIAGAAVAASSGNLGGWVSMALGVVLAALAAFQLRNQLRSRRAATRSDSDGAPPL</sequence>
<dbReference type="RefSeq" id="WP_136425701.1">
    <property type="nucleotide sequence ID" value="NZ_SSSM01000001.1"/>
</dbReference>
<protein>
    <submittedName>
        <fullName evidence="2">Uncharacterized protein</fullName>
    </submittedName>
</protein>
<keyword evidence="3" id="KW-1185">Reference proteome</keyword>
<reference evidence="2 3" key="1">
    <citation type="submission" date="2019-04" db="EMBL/GenBank/DDBJ databases">
        <authorList>
            <person name="Jiang L."/>
        </authorList>
    </citation>
    <scope>NUCLEOTIDE SEQUENCE [LARGE SCALE GENOMIC DNA]</scope>
    <source>
        <strain evidence="2 3">YIM 131853</strain>
    </source>
</reference>
<feature type="transmembrane region" description="Helical" evidence="1">
    <location>
        <begin position="12"/>
        <end position="35"/>
    </location>
</feature>
<keyword evidence="1" id="KW-0472">Membrane</keyword>
<organism evidence="2 3">
    <name type="scientific">Naasia lichenicola</name>
    <dbReference type="NCBI Taxonomy" id="2565933"/>
    <lineage>
        <taxon>Bacteria</taxon>
        <taxon>Bacillati</taxon>
        <taxon>Actinomycetota</taxon>
        <taxon>Actinomycetes</taxon>
        <taxon>Micrococcales</taxon>
        <taxon>Microbacteriaceae</taxon>
        <taxon>Naasia</taxon>
    </lineage>
</organism>
<feature type="transmembrane region" description="Helical" evidence="1">
    <location>
        <begin position="41"/>
        <end position="59"/>
    </location>
</feature>
<dbReference type="AlphaFoldDB" id="A0A4S4FQR6"/>
<evidence type="ECO:0000256" key="1">
    <source>
        <dbReference type="SAM" id="Phobius"/>
    </source>
</evidence>
<accession>A0A4S4FQR6</accession>
<dbReference type="Proteomes" id="UP000309133">
    <property type="component" value="Unassembled WGS sequence"/>
</dbReference>
<keyword evidence="1" id="KW-0812">Transmembrane</keyword>
<evidence type="ECO:0000313" key="2">
    <source>
        <dbReference type="EMBL" id="THG32920.1"/>
    </source>
</evidence>
<keyword evidence="1" id="KW-1133">Transmembrane helix</keyword>
<dbReference type="EMBL" id="SSSM01000001">
    <property type="protein sequence ID" value="THG32920.1"/>
    <property type="molecule type" value="Genomic_DNA"/>
</dbReference>
<gene>
    <name evidence="2" type="ORF">E6C64_00665</name>
</gene>
<comment type="caution">
    <text evidence="2">The sequence shown here is derived from an EMBL/GenBank/DDBJ whole genome shotgun (WGS) entry which is preliminary data.</text>
</comment>
<name>A0A4S4FQR6_9MICO</name>
<proteinExistence type="predicted"/>